<organism evidence="11 12">
    <name type="scientific">Paraferrimonas sedimenticola</name>
    <dbReference type="NCBI Taxonomy" id="375674"/>
    <lineage>
        <taxon>Bacteria</taxon>
        <taxon>Pseudomonadati</taxon>
        <taxon>Pseudomonadota</taxon>
        <taxon>Gammaproteobacteria</taxon>
        <taxon>Alteromonadales</taxon>
        <taxon>Ferrimonadaceae</taxon>
        <taxon>Paraferrimonas</taxon>
    </lineage>
</organism>
<feature type="transmembrane region" description="Helical" evidence="9">
    <location>
        <begin position="28"/>
        <end position="50"/>
    </location>
</feature>
<feature type="domain" description="ABC transmembrane type-1" evidence="10">
    <location>
        <begin position="99"/>
        <end position="284"/>
    </location>
</feature>
<sequence>MAFTDRYLDEPIRSPSRQLWRQFRRNPFSLLGLWGLSMLMLIMLLGPWLAPFPAEMQNQQALLLPPSWADDGVVRHFLGTDDLGRDIWSRLLHGAHLTFGSAILVVGLTLTVGFAIGAVSGTLTGLKSSILGHLLDALLSIPSLLLAILFAAVLGPGLSNVLWAVGLALLPQFVHTVHHAIHDEMQKAYVTAARLDGANRRQIFWFVVMPNVWDTLIVTTTLSVSVAILDIAALGFLGLGAQSPTPEWGAMVAQSMDNLLLAPWTITIPGFAILFSVLAINLVGDGLRSALNALQKA</sequence>
<protein>
    <submittedName>
        <fullName evidence="11">Antimicrobial peptide ABC transporter permease SapC</fullName>
    </submittedName>
</protein>
<dbReference type="InterPro" id="IPR035906">
    <property type="entry name" value="MetI-like_sf"/>
</dbReference>
<evidence type="ECO:0000256" key="8">
    <source>
        <dbReference type="ARBA" id="ARBA00024202"/>
    </source>
</evidence>
<keyword evidence="2 9" id="KW-0813">Transport</keyword>
<keyword evidence="3" id="KW-1003">Cell membrane</keyword>
<keyword evidence="4" id="KW-0997">Cell inner membrane</keyword>
<keyword evidence="6 9" id="KW-1133">Transmembrane helix</keyword>
<keyword evidence="5 9" id="KW-0812">Transmembrane</keyword>
<reference evidence="11" key="2">
    <citation type="submission" date="2023-01" db="EMBL/GenBank/DDBJ databases">
        <title>Draft genome sequence of Paraferrimonas sedimenticola strain NBRC 101628.</title>
        <authorList>
            <person name="Sun Q."/>
            <person name="Mori K."/>
        </authorList>
    </citation>
    <scope>NUCLEOTIDE SEQUENCE</scope>
    <source>
        <strain evidence="11">NBRC 101628</strain>
    </source>
</reference>
<accession>A0AA37VSQ1</accession>
<dbReference type="GO" id="GO:0055085">
    <property type="term" value="P:transmembrane transport"/>
    <property type="evidence" value="ECO:0007669"/>
    <property type="project" value="InterPro"/>
</dbReference>
<proteinExistence type="inferred from homology"/>
<evidence type="ECO:0000256" key="6">
    <source>
        <dbReference type="ARBA" id="ARBA00022989"/>
    </source>
</evidence>
<comment type="caution">
    <text evidence="11">The sequence shown here is derived from an EMBL/GenBank/DDBJ whole genome shotgun (WGS) entry which is preliminary data.</text>
</comment>
<evidence type="ECO:0000313" key="11">
    <source>
        <dbReference type="EMBL" id="GLP94841.1"/>
    </source>
</evidence>
<evidence type="ECO:0000256" key="5">
    <source>
        <dbReference type="ARBA" id="ARBA00022692"/>
    </source>
</evidence>
<comment type="similarity">
    <text evidence="8">Belongs to the binding-protein-dependent transport system permease family. OppBC subfamily.</text>
</comment>
<dbReference type="Pfam" id="PF12911">
    <property type="entry name" value="OppC_N"/>
    <property type="match status" value="1"/>
</dbReference>
<dbReference type="Gene3D" id="1.10.3720.10">
    <property type="entry name" value="MetI-like"/>
    <property type="match status" value="1"/>
</dbReference>
<evidence type="ECO:0000256" key="1">
    <source>
        <dbReference type="ARBA" id="ARBA00004429"/>
    </source>
</evidence>
<evidence type="ECO:0000256" key="4">
    <source>
        <dbReference type="ARBA" id="ARBA00022519"/>
    </source>
</evidence>
<evidence type="ECO:0000256" key="7">
    <source>
        <dbReference type="ARBA" id="ARBA00023136"/>
    </source>
</evidence>
<dbReference type="CDD" id="cd06261">
    <property type="entry name" value="TM_PBP2"/>
    <property type="match status" value="1"/>
</dbReference>
<keyword evidence="7 9" id="KW-0472">Membrane</keyword>
<dbReference type="InterPro" id="IPR000515">
    <property type="entry name" value="MetI-like"/>
</dbReference>
<dbReference type="PANTHER" id="PTHR43386:SF5">
    <property type="entry name" value="PUTRESCINE EXPORT SYSTEM PERMEASE PROTEIN SAPC"/>
    <property type="match status" value="1"/>
</dbReference>
<keyword evidence="12" id="KW-1185">Reference proteome</keyword>
<dbReference type="RefSeq" id="WP_095506208.1">
    <property type="nucleotide sequence ID" value="NZ_BSNC01000001.1"/>
</dbReference>
<dbReference type="PROSITE" id="PS50928">
    <property type="entry name" value="ABC_TM1"/>
    <property type="match status" value="1"/>
</dbReference>
<dbReference type="SUPFAM" id="SSF161098">
    <property type="entry name" value="MetI-like"/>
    <property type="match status" value="1"/>
</dbReference>
<dbReference type="Pfam" id="PF00528">
    <property type="entry name" value="BPD_transp_1"/>
    <property type="match status" value="1"/>
</dbReference>
<name>A0AA37VSQ1_9GAMM</name>
<dbReference type="PANTHER" id="PTHR43386">
    <property type="entry name" value="OLIGOPEPTIDE TRANSPORT SYSTEM PERMEASE PROTEIN APPC"/>
    <property type="match status" value="1"/>
</dbReference>
<feature type="transmembrane region" description="Helical" evidence="9">
    <location>
        <begin position="135"/>
        <end position="155"/>
    </location>
</feature>
<dbReference type="GO" id="GO:0005886">
    <property type="term" value="C:plasma membrane"/>
    <property type="evidence" value="ECO:0007669"/>
    <property type="project" value="UniProtKB-SubCell"/>
</dbReference>
<dbReference type="InterPro" id="IPR025966">
    <property type="entry name" value="OppC_N"/>
</dbReference>
<feature type="transmembrane region" description="Helical" evidence="9">
    <location>
        <begin position="99"/>
        <end position="123"/>
    </location>
</feature>
<reference evidence="11" key="1">
    <citation type="journal article" date="2014" name="Int. J. Syst. Evol. Microbiol.">
        <title>Complete genome sequence of Corynebacterium casei LMG S-19264T (=DSM 44701T), isolated from a smear-ripened cheese.</title>
        <authorList>
            <consortium name="US DOE Joint Genome Institute (JGI-PGF)"/>
            <person name="Walter F."/>
            <person name="Albersmeier A."/>
            <person name="Kalinowski J."/>
            <person name="Ruckert C."/>
        </authorList>
    </citation>
    <scope>NUCLEOTIDE SEQUENCE</scope>
    <source>
        <strain evidence="11">NBRC 101628</strain>
    </source>
</reference>
<feature type="transmembrane region" description="Helical" evidence="9">
    <location>
        <begin position="216"/>
        <end position="241"/>
    </location>
</feature>
<dbReference type="AlphaFoldDB" id="A0AA37VSQ1"/>
<comment type="subcellular location">
    <subcellularLocation>
        <location evidence="1">Cell inner membrane</location>
        <topology evidence="1">Multi-pass membrane protein</topology>
    </subcellularLocation>
    <subcellularLocation>
        <location evidence="9">Cell membrane</location>
        <topology evidence="9">Multi-pass membrane protein</topology>
    </subcellularLocation>
</comment>
<evidence type="ECO:0000259" key="10">
    <source>
        <dbReference type="PROSITE" id="PS50928"/>
    </source>
</evidence>
<evidence type="ECO:0000256" key="9">
    <source>
        <dbReference type="RuleBase" id="RU363032"/>
    </source>
</evidence>
<evidence type="ECO:0000313" key="12">
    <source>
        <dbReference type="Proteomes" id="UP001161422"/>
    </source>
</evidence>
<feature type="transmembrane region" description="Helical" evidence="9">
    <location>
        <begin position="261"/>
        <end position="283"/>
    </location>
</feature>
<dbReference type="EMBL" id="BSNC01000001">
    <property type="protein sequence ID" value="GLP94841.1"/>
    <property type="molecule type" value="Genomic_DNA"/>
</dbReference>
<dbReference type="InterPro" id="IPR050366">
    <property type="entry name" value="BP-dependent_transpt_permease"/>
</dbReference>
<evidence type="ECO:0000256" key="3">
    <source>
        <dbReference type="ARBA" id="ARBA00022475"/>
    </source>
</evidence>
<evidence type="ECO:0000256" key="2">
    <source>
        <dbReference type="ARBA" id="ARBA00022448"/>
    </source>
</evidence>
<gene>
    <name evidence="11" type="primary">sapC</name>
    <name evidence="11" type="ORF">GCM10007895_01470</name>
</gene>
<dbReference type="Proteomes" id="UP001161422">
    <property type="component" value="Unassembled WGS sequence"/>
</dbReference>